<feature type="region of interest" description="Disordered" evidence="1">
    <location>
        <begin position="58"/>
        <end position="88"/>
    </location>
</feature>
<evidence type="ECO:0000313" key="3">
    <source>
        <dbReference type="Proteomes" id="UP000183832"/>
    </source>
</evidence>
<reference evidence="2 3" key="1">
    <citation type="submission" date="2015-04" db="EMBL/GenBank/DDBJ databases">
        <authorList>
            <person name="Syromyatnikov M.Y."/>
            <person name="Popov V.N."/>
        </authorList>
    </citation>
    <scope>NUCLEOTIDE SEQUENCE [LARGE SCALE GENOMIC DNA]</scope>
</reference>
<evidence type="ECO:0000313" key="2">
    <source>
        <dbReference type="EMBL" id="CRK97512.1"/>
    </source>
</evidence>
<proteinExistence type="predicted"/>
<keyword evidence="3" id="KW-1185">Reference proteome</keyword>
<name>A0A1J1IBA2_9DIPT</name>
<dbReference type="Proteomes" id="UP000183832">
    <property type="component" value="Unassembled WGS sequence"/>
</dbReference>
<gene>
    <name evidence="2" type="ORF">CLUMA_CG010901</name>
</gene>
<evidence type="ECO:0000256" key="1">
    <source>
        <dbReference type="SAM" id="MobiDB-lite"/>
    </source>
</evidence>
<dbReference type="AlphaFoldDB" id="A0A1J1IBA2"/>
<sequence length="88" mass="10039">MSLKLSYRVSQKRMKENSLLKTIELLQIISLKLFQLSISKEKENIIAVKSLYGVHSHHKSKKGSLDEQHNSSNTATKHVYLNVTEASE</sequence>
<organism evidence="2 3">
    <name type="scientific">Clunio marinus</name>
    <dbReference type="NCBI Taxonomy" id="568069"/>
    <lineage>
        <taxon>Eukaryota</taxon>
        <taxon>Metazoa</taxon>
        <taxon>Ecdysozoa</taxon>
        <taxon>Arthropoda</taxon>
        <taxon>Hexapoda</taxon>
        <taxon>Insecta</taxon>
        <taxon>Pterygota</taxon>
        <taxon>Neoptera</taxon>
        <taxon>Endopterygota</taxon>
        <taxon>Diptera</taxon>
        <taxon>Nematocera</taxon>
        <taxon>Chironomoidea</taxon>
        <taxon>Chironomidae</taxon>
        <taxon>Clunio</taxon>
    </lineage>
</organism>
<protein>
    <submittedName>
        <fullName evidence="2">CLUMA_CG010901, isoform A</fullName>
    </submittedName>
</protein>
<dbReference type="EMBL" id="CVRI01000047">
    <property type="protein sequence ID" value="CRK97512.1"/>
    <property type="molecule type" value="Genomic_DNA"/>
</dbReference>
<accession>A0A1J1IBA2</accession>